<feature type="signal peptide" evidence="1">
    <location>
        <begin position="1"/>
        <end position="23"/>
    </location>
</feature>
<dbReference type="Gene3D" id="2.30.30.240">
    <property type="entry name" value="PRC-barrel domain"/>
    <property type="match status" value="1"/>
</dbReference>
<keyword evidence="4" id="KW-1185">Reference proteome</keyword>
<dbReference type="PANTHER" id="PTHR36505:SF1">
    <property type="entry name" value="BLR1072 PROTEIN"/>
    <property type="match status" value="1"/>
</dbReference>
<dbReference type="OrthoDB" id="6158291at2"/>
<dbReference type="RefSeq" id="WP_127904824.1">
    <property type="nucleotide sequence ID" value="NZ_RQXX01000001.1"/>
</dbReference>
<gene>
    <name evidence="3" type="ORF">EKE94_01425</name>
</gene>
<evidence type="ECO:0000256" key="1">
    <source>
        <dbReference type="SAM" id="SignalP"/>
    </source>
</evidence>
<dbReference type="Proteomes" id="UP000285908">
    <property type="component" value="Unassembled WGS sequence"/>
</dbReference>
<dbReference type="InterPro" id="IPR011033">
    <property type="entry name" value="PRC_barrel-like_sf"/>
</dbReference>
<comment type="caution">
    <text evidence="3">The sequence shown here is derived from an EMBL/GenBank/DDBJ whole genome shotgun (WGS) entry which is preliminary data.</text>
</comment>
<proteinExistence type="predicted"/>
<sequence>MKILNASALALTIAALPALPAAAQMAQTADEMDLGSYVSADQLSDGTIYAIDADDGAWGENELYSEVGTDWENAGSIEDIVLDQKGQIVGVIAEVGGFLGIGDKEVMLPLDALRLVQDGDEYAYVTNYTVDQLNDLQDVEDTWYDD</sequence>
<evidence type="ECO:0000313" key="3">
    <source>
        <dbReference type="EMBL" id="RVV99382.1"/>
    </source>
</evidence>
<accession>A0A438AL27</accession>
<protein>
    <submittedName>
        <fullName evidence="3">PRC-barrel domain containing protein</fullName>
    </submittedName>
</protein>
<name>A0A438AL27_9RHOB</name>
<dbReference type="AlphaFoldDB" id="A0A438AL27"/>
<dbReference type="Pfam" id="PF05239">
    <property type="entry name" value="PRC"/>
    <property type="match status" value="1"/>
</dbReference>
<feature type="domain" description="PRC-barrel" evidence="2">
    <location>
        <begin position="71"/>
        <end position="127"/>
    </location>
</feature>
<keyword evidence="1" id="KW-0732">Signal</keyword>
<feature type="chain" id="PRO_5019451543" evidence="1">
    <location>
        <begin position="24"/>
        <end position="146"/>
    </location>
</feature>
<evidence type="ECO:0000313" key="4">
    <source>
        <dbReference type="Proteomes" id="UP000285908"/>
    </source>
</evidence>
<dbReference type="SUPFAM" id="SSF50346">
    <property type="entry name" value="PRC-barrel domain"/>
    <property type="match status" value="1"/>
</dbReference>
<dbReference type="EMBL" id="RQXX01000001">
    <property type="protein sequence ID" value="RVV99382.1"/>
    <property type="molecule type" value="Genomic_DNA"/>
</dbReference>
<dbReference type="InterPro" id="IPR027275">
    <property type="entry name" value="PRC-brl_dom"/>
</dbReference>
<evidence type="ECO:0000259" key="2">
    <source>
        <dbReference type="Pfam" id="PF05239"/>
    </source>
</evidence>
<organism evidence="3 4">
    <name type="scientific">Mesobaculum littorinae</name>
    <dbReference type="NCBI Taxonomy" id="2486419"/>
    <lineage>
        <taxon>Bacteria</taxon>
        <taxon>Pseudomonadati</taxon>
        <taxon>Pseudomonadota</taxon>
        <taxon>Alphaproteobacteria</taxon>
        <taxon>Rhodobacterales</taxon>
        <taxon>Roseobacteraceae</taxon>
        <taxon>Mesobaculum</taxon>
    </lineage>
</organism>
<dbReference type="PANTHER" id="PTHR36505">
    <property type="entry name" value="BLR1072 PROTEIN"/>
    <property type="match status" value="1"/>
</dbReference>
<reference evidence="3 4" key="1">
    <citation type="submission" date="2018-11" db="EMBL/GenBank/DDBJ databases">
        <title>Mesobaculum littorinae gen. nov., sp. nov., isolated from Littorina scabra that represents a novel genus of the order Rhodobacteraceae.</title>
        <authorList>
            <person name="Li F."/>
        </authorList>
    </citation>
    <scope>NUCLEOTIDE SEQUENCE [LARGE SCALE GENOMIC DNA]</scope>
    <source>
        <strain evidence="3 4">M0103</strain>
    </source>
</reference>